<reference evidence="2 3" key="1">
    <citation type="submission" date="2020-08" db="EMBL/GenBank/DDBJ databases">
        <title>Genomic Encyclopedia of Type Strains, Phase IV (KMG-IV): sequencing the most valuable type-strain genomes for metagenomic binning, comparative biology and taxonomic classification.</title>
        <authorList>
            <person name="Goeker M."/>
        </authorList>
    </citation>
    <scope>NUCLEOTIDE SEQUENCE [LARGE SCALE GENOMIC DNA]</scope>
    <source>
        <strain evidence="2 3">DSM 5895</strain>
    </source>
</reference>
<keyword evidence="3" id="KW-1185">Reference proteome</keyword>
<evidence type="ECO:0000256" key="1">
    <source>
        <dbReference type="SAM" id="MobiDB-lite"/>
    </source>
</evidence>
<comment type="caution">
    <text evidence="2">The sequence shown here is derived from an EMBL/GenBank/DDBJ whole genome shotgun (WGS) entry which is preliminary data.</text>
</comment>
<proteinExistence type="predicted"/>
<sequence>MFVFPGARKAKPSSVMAFDMQRRRLDCAYTVHGFRSAFRDWVGEETTFQREVAEAALAHTVGDEVERAYRRGDALEKRRTLMEAWAMYCEHGDDEADANRASSSGEERADVTPFSGEPGEQGEQFSSTRRFLCYGPIGAGSRGRASVALGSDHVDSEQDRLHGADAERVGREGRGRQRPQARSDGGYGGQAQGSGSREPGASVGECDPTQGIGVFCPSGVRPPTPVMIAFIDDHRGA</sequence>
<dbReference type="Proteomes" id="UP000533469">
    <property type="component" value="Unassembled WGS sequence"/>
</dbReference>
<gene>
    <name evidence="2" type="ORF">FHS55_002208</name>
</gene>
<evidence type="ECO:0008006" key="4">
    <source>
        <dbReference type="Google" id="ProtNLM"/>
    </source>
</evidence>
<organism evidence="2 3">
    <name type="scientific">Ancylobacter tetraedralis</name>
    <dbReference type="NCBI Taxonomy" id="217068"/>
    <lineage>
        <taxon>Bacteria</taxon>
        <taxon>Pseudomonadati</taxon>
        <taxon>Pseudomonadota</taxon>
        <taxon>Alphaproteobacteria</taxon>
        <taxon>Hyphomicrobiales</taxon>
        <taxon>Xanthobacteraceae</taxon>
        <taxon>Ancylobacter</taxon>
    </lineage>
</organism>
<feature type="region of interest" description="Disordered" evidence="1">
    <location>
        <begin position="148"/>
        <end position="208"/>
    </location>
</feature>
<dbReference type="EMBL" id="JACICD010000003">
    <property type="protein sequence ID" value="MBB3771609.1"/>
    <property type="molecule type" value="Genomic_DNA"/>
</dbReference>
<dbReference type="AlphaFoldDB" id="A0A839ZA52"/>
<accession>A0A839ZA52</accession>
<feature type="region of interest" description="Disordered" evidence="1">
    <location>
        <begin position="95"/>
        <end position="127"/>
    </location>
</feature>
<evidence type="ECO:0000313" key="2">
    <source>
        <dbReference type="EMBL" id="MBB3771609.1"/>
    </source>
</evidence>
<name>A0A839ZA52_9HYPH</name>
<evidence type="ECO:0000313" key="3">
    <source>
        <dbReference type="Proteomes" id="UP000533469"/>
    </source>
</evidence>
<protein>
    <recommendedName>
        <fullName evidence="4">Integrase</fullName>
    </recommendedName>
</protein>
<feature type="compositionally biased region" description="Basic and acidic residues" evidence="1">
    <location>
        <begin position="152"/>
        <end position="175"/>
    </location>
</feature>